<feature type="domain" description="Mediator of RNA polymerase II transcription subunit 14 RM2" evidence="13">
    <location>
        <begin position="299"/>
        <end position="373"/>
    </location>
</feature>
<feature type="compositionally biased region" description="Low complexity" evidence="11">
    <location>
        <begin position="1022"/>
        <end position="1032"/>
    </location>
</feature>
<keyword evidence="6 10" id="KW-0010">Activator</keyword>
<comment type="subunit">
    <text evidence="10">Component of the Mediator complex.</text>
</comment>
<evidence type="ECO:0000256" key="8">
    <source>
        <dbReference type="ARBA" id="ARBA00023242"/>
    </source>
</evidence>
<evidence type="ECO:0000256" key="5">
    <source>
        <dbReference type="ARBA" id="ARBA00023015"/>
    </source>
</evidence>
<dbReference type="PANTHER" id="PTHR12809:SF2">
    <property type="entry name" value="MEDIATOR OF RNA POLYMERASE II TRANSCRIPTION SUBUNIT 14"/>
    <property type="match status" value="1"/>
</dbReference>
<evidence type="ECO:0000256" key="11">
    <source>
        <dbReference type="SAM" id="MobiDB-lite"/>
    </source>
</evidence>
<evidence type="ECO:0000259" key="17">
    <source>
        <dbReference type="Pfam" id="PF25067"/>
    </source>
</evidence>
<dbReference type="InterPro" id="IPR055113">
    <property type="entry name" value="Med14_RM2"/>
</dbReference>
<evidence type="ECO:0000313" key="19">
    <source>
        <dbReference type="Proteomes" id="UP000695022"/>
    </source>
</evidence>
<dbReference type="Pfam" id="PF22984">
    <property type="entry name" value="RM6_Med14"/>
    <property type="match status" value="1"/>
</dbReference>
<evidence type="ECO:0000256" key="4">
    <source>
        <dbReference type="ARBA" id="ARBA00022737"/>
    </source>
</evidence>
<evidence type="ECO:0000259" key="16">
    <source>
        <dbReference type="Pfam" id="PF25065"/>
    </source>
</evidence>
<keyword evidence="19" id="KW-1185">Reference proteome</keyword>
<evidence type="ECO:0000259" key="18">
    <source>
        <dbReference type="Pfam" id="PF25069"/>
    </source>
</evidence>
<evidence type="ECO:0000259" key="14">
    <source>
        <dbReference type="Pfam" id="PF22983"/>
    </source>
</evidence>
<keyword evidence="4" id="KW-0677">Repeat</keyword>
<evidence type="ECO:0000259" key="12">
    <source>
        <dbReference type="Pfam" id="PF08638"/>
    </source>
</evidence>
<gene>
    <name evidence="20" type="primary">LOC106820685</name>
</gene>
<comment type="similarity">
    <text evidence="2 10">Belongs to the Mediator complex subunit 14 family.</text>
</comment>
<dbReference type="Pfam" id="PF25065">
    <property type="entry name" value="RM3_Med14"/>
    <property type="match status" value="1"/>
</dbReference>
<comment type="function">
    <text evidence="10">Component of the Mediator complex, a coactivator involved in the regulated transcription of nearly all RNA polymerase II-dependent genes. Mediator functions as a bridge to convey information from gene-specific regulatory proteins to the basal RNA polymerase II transcription machinery. Mediator is recruited to promoters by direct interactions with regulatory proteins and serves as a scaffold for the assembly of a functional preinitiation complex with RNA polymerase II and the general transcription factors.</text>
</comment>
<dbReference type="InterPro" id="IPR056878">
    <property type="entry name" value="RM5_Med14"/>
</dbReference>
<dbReference type="Pfam" id="PF22981">
    <property type="entry name" value="RM2_Med14"/>
    <property type="match status" value="1"/>
</dbReference>
<evidence type="ECO:0000256" key="10">
    <source>
        <dbReference type="RuleBase" id="RU365082"/>
    </source>
</evidence>
<dbReference type="RefSeq" id="XP_014680674.1">
    <property type="nucleotide sequence ID" value="XM_014825188.1"/>
</dbReference>
<dbReference type="Pfam" id="PF22983">
    <property type="entry name" value="RM8_Med14"/>
    <property type="match status" value="1"/>
</dbReference>
<evidence type="ECO:0000256" key="1">
    <source>
        <dbReference type="ARBA" id="ARBA00004123"/>
    </source>
</evidence>
<feature type="domain" description="Mediator of RNA polymerase II transcription subunit 14 C-terminal" evidence="18">
    <location>
        <begin position="1256"/>
        <end position="1400"/>
    </location>
</feature>
<reference evidence="20" key="1">
    <citation type="submission" date="2025-08" db="UniProtKB">
        <authorList>
            <consortium name="RefSeq"/>
        </authorList>
    </citation>
    <scope>IDENTIFICATION</scope>
</reference>
<dbReference type="Pfam" id="PF25069">
    <property type="entry name" value="Med14_C"/>
    <property type="match status" value="1"/>
</dbReference>
<dbReference type="InterPro" id="IPR056879">
    <property type="entry name" value="RM3_Med14"/>
</dbReference>
<evidence type="ECO:0000259" key="15">
    <source>
        <dbReference type="Pfam" id="PF22984"/>
    </source>
</evidence>
<evidence type="ECO:0000256" key="6">
    <source>
        <dbReference type="ARBA" id="ARBA00023159"/>
    </source>
</evidence>
<dbReference type="GeneID" id="106820685"/>
<evidence type="ECO:0000313" key="20">
    <source>
        <dbReference type="RefSeq" id="XP_014680674.1"/>
    </source>
</evidence>
<dbReference type="InterPro" id="IPR055107">
    <property type="entry name" value="Med14_RM8"/>
</dbReference>
<evidence type="ECO:0000256" key="9">
    <source>
        <dbReference type="ARBA" id="ARBA00032007"/>
    </source>
</evidence>
<dbReference type="Pfam" id="PF25067">
    <property type="entry name" value="RM5_Med14"/>
    <property type="match status" value="1"/>
</dbReference>
<evidence type="ECO:0000259" key="13">
    <source>
        <dbReference type="Pfam" id="PF22981"/>
    </source>
</evidence>
<proteinExistence type="inferred from homology"/>
<feature type="domain" description="Mediator of RNA polymerase II transcription subunit 14 RM5" evidence="17">
    <location>
        <begin position="655"/>
        <end position="741"/>
    </location>
</feature>
<evidence type="ECO:0000256" key="7">
    <source>
        <dbReference type="ARBA" id="ARBA00023163"/>
    </source>
</evidence>
<feature type="compositionally biased region" description="Low complexity" evidence="11">
    <location>
        <begin position="1051"/>
        <end position="1069"/>
    </location>
</feature>
<evidence type="ECO:0000256" key="2">
    <source>
        <dbReference type="ARBA" id="ARBA00007813"/>
    </source>
</evidence>
<keyword evidence="7 10" id="KW-0804">Transcription</keyword>
<dbReference type="InterPro" id="IPR055114">
    <property type="entry name" value="Med14_RM6"/>
</dbReference>
<dbReference type="InterPro" id="IPR055122">
    <property type="entry name" value="Med14_N"/>
</dbReference>
<sequence>MSPTPVEAAPTGAGQLVSMATAATQQQGAGRISLAVLIDYIVQRTYHDLTVLSELLPRKSDIERKVEIVQLAHKTRQLFIRLLALVKWANSAAKVYRCSDIMMFLDQQAMLFTDTADMLAQIAREKLVNARLPNFSLPLAVDVLTTGTFPRLPACIRDRIVPPDPITETEKQSTLQSLDNIIQYRLVTSSLPPQMRNLTIEDGRVTFHVEHEFEVSLTLMGDGPVVPWRLLEIDILVQNKETGDGKALVHPLQIHYIHQLLQSRMIDNSQPLHDLYNCLHSFCQSLQLEVLNFQADKLMQERLGASIRIAEYTPGRCLSVTYWRKGLKNYTVSDYSLSVQVDAHDSNKPLQVVHKPVIRDSTLAEQAVKSEHLSIEKLLIHTIHVRAKGKLEDISSTMEKFTTGKSVISGTPAVLFVPLLSPCIASEQLHVSVDFLTGRVLTSIPLWEPVHQTVKDIENALNGEKADLERLLTEVRFELMLSRIDRTVQHQFVECHTELPLVGWEQSPLQALSKHRMYLCLTKYSNCYVVVEFNESEEDRRIIVPTYYMMTAKVAAYEGAPPDTPTPYLRVTSLIQFDTYAITHGPFTQAAVPEQEKKNGGYSGKRKLSGTDSASKKLRAESWYHIPELAHAVAMCEERIPFWVLSEELSGRGEAHQGIEVDPFGTGLVLKMITMPGVTVNKGARNLQKKLINCAFRVQGGKPTRLWVVEFVLVRGPLLTICEKEQTPRQHIYFQYDFVENEKISEVVDAFIEHWKLMVHLYVAVVDFADYMLDVQSSLCSIVEVYSYNYKKLVLNYGPMFSNQVVLEWSVQEKQFKLTFCMARHESPYTNCHSIVSAQLQCEFNQHRSIPQLVQVLHETYYPLVAVAKLPTNPTLAGSTNLSRAVQNFSVIVQSSTHIKIAFRSTYCLDVHCRSGGLVAVRDGAYSLFDKSKAIEGFNPTQGLKTLLNMYVDDSSSRSRSMTEDDNPPSPMEPVDSFLAQQQPGVGSPAQRGDGLRFHHPMTPPSNPHTPASPHTSVLHQGYPSPGSGFPLSSPPTVAPSPSLQMPTPSPGGLLSSSPSPALHAPSPGQVYAPVPHMHSPAFMQPSDNTASPSRKKGNVPGAESGSPFPSNLPMQSPGTRWPASPSMPGPSPASRLPVAMSPGGHPALHSPSSVEAVRGAVAGLRNYVLTRNEDNLMALPTTEPGVLMMKVETLTCRVALHPATLQMLQLKLSPLPELQDQWSVEELQVLETAFECKVACTPYKPNAILAFSRLLAVPMRILKDCVKLMHLELRPDRCHKWSVQWCWTIPPSAPHIAPAGTAAIITTKNKILFYLHLTRVGMALPVNVEPQTIVVPIVYETQANQTLLADPRGLQMPPVTANSIISTMLKRFAEFHNNQMGECSIFPAVQDLLTNLVIPTPGATAGPPNAGGMGMPITSM</sequence>
<feature type="domain" description="Mediator of RNA polymerase II transcription subunit 14 RM8" evidence="14">
    <location>
        <begin position="1172"/>
        <end position="1240"/>
    </location>
</feature>
<accession>A0ABM1F8A3</accession>
<dbReference type="PANTHER" id="PTHR12809">
    <property type="entry name" value="MEDIATOR COMPLEX SUBUNIT"/>
    <property type="match status" value="1"/>
</dbReference>
<dbReference type="Proteomes" id="UP000695022">
    <property type="component" value="Unplaced"/>
</dbReference>
<keyword evidence="5 10" id="KW-0805">Transcription regulation</keyword>
<feature type="domain" description="Mediator of RNA polymerase II transcription subunit 14 RM3" evidence="16">
    <location>
        <begin position="376"/>
        <end position="484"/>
    </location>
</feature>
<name>A0ABM1F8A3_PRICU</name>
<feature type="domain" description="Mediator of RNA polymerase II transcription subunit 14 RM6" evidence="15">
    <location>
        <begin position="779"/>
        <end position="847"/>
    </location>
</feature>
<feature type="compositionally biased region" description="Polar residues" evidence="11">
    <location>
        <begin position="1108"/>
        <end position="1119"/>
    </location>
</feature>
<organism evidence="19 20">
    <name type="scientific">Priapulus caudatus</name>
    <name type="common">Priapulid worm</name>
    <dbReference type="NCBI Taxonomy" id="37621"/>
    <lineage>
        <taxon>Eukaryota</taxon>
        <taxon>Metazoa</taxon>
        <taxon>Ecdysozoa</taxon>
        <taxon>Scalidophora</taxon>
        <taxon>Priapulida</taxon>
        <taxon>Priapulimorpha</taxon>
        <taxon>Priapulimorphida</taxon>
        <taxon>Priapulidae</taxon>
        <taxon>Priapulus</taxon>
    </lineage>
</organism>
<feature type="domain" description="Mediator complex subunit MED14 N-terminal" evidence="12">
    <location>
        <begin position="32"/>
        <end position="220"/>
    </location>
</feature>
<dbReference type="InterPro" id="IPR056877">
    <property type="entry name" value="Med14_C"/>
</dbReference>
<keyword evidence="8 10" id="KW-0539">Nucleus</keyword>
<feature type="compositionally biased region" description="Polar residues" evidence="11">
    <location>
        <begin position="1009"/>
        <end position="1019"/>
    </location>
</feature>
<comment type="subcellular location">
    <subcellularLocation>
        <location evidence="1 10">Nucleus</location>
    </subcellularLocation>
</comment>
<feature type="region of interest" description="Disordered" evidence="11">
    <location>
        <begin position="955"/>
        <end position="1152"/>
    </location>
</feature>
<dbReference type="Pfam" id="PF08638">
    <property type="entry name" value="Med14"/>
    <property type="match status" value="1"/>
</dbReference>
<dbReference type="InterPro" id="IPR013947">
    <property type="entry name" value="Mediator_Med14"/>
</dbReference>
<evidence type="ECO:0000256" key="3">
    <source>
        <dbReference type="ARBA" id="ARBA00019619"/>
    </source>
</evidence>
<protein>
    <recommendedName>
        <fullName evidence="3 10">Mediator of RNA polymerase II transcription subunit 14</fullName>
    </recommendedName>
    <alternativeName>
        <fullName evidence="9 10">Mediator complex subunit 14</fullName>
    </alternativeName>
</protein>